<dbReference type="InterPro" id="IPR011060">
    <property type="entry name" value="RibuloseP-bd_barrel"/>
</dbReference>
<dbReference type="HAMAP" id="MF_00135">
    <property type="entry name" value="PRAI"/>
    <property type="match status" value="1"/>
</dbReference>
<dbReference type="KEGG" id="bvc:CEP68_05555"/>
<comment type="pathway">
    <text evidence="2 9">Amino-acid biosynthesis; L-tryptophan biosynthesis; L-tryptophan from chorismate: step 3/5.</text>
</comment>
<dbReference type="EMBL" id="CP022048">
    <property type="protein sequence ID" value="ASE39003.1"/>
    <property type="molecule type" value="Genomic_DNA"/>
</dbReference>
<reference evidence="12" key="3">
    <citation type="submission" date="2022-06" db="EMBL/GenBank/DDBJ databases">
        <authorList>
            <person name="Hesketh-Best P.J."/>
            <person name="Koch M.J."/>
        </authorList>
    </citation>
    <scope>NUCLEOTIDE SEQUENCE</scope>
    <source>
        <strain evidence="12">PC206-O</strain>
    </source>
</reference>
<evidence type="ECO:0000256" key="5">
    <source>
        <dbReference type="ARBA" id="ARBA00022605"/>
    </source>
</evidence>
<dbReference type="Gene3D" id="3.20.20.70">
    <property type="entry name" value="Aldolase class I"/>
    <property type="match status" value="1"/>
</dbReference>
<keyword evidence="5 9" id="KW-0028">Amino-acid biosynthesis</keyword>
<reference evidence="12 14" key="4">
    <citation type="journal article" date="2023" name="FEMS Microbes">
        <title>Whole genomes of deep-sea sponge-associated bacteria exhibit high novel natural product potential.</title>
        <authorList>
            <person name="Hesketh-Best P.J."/>
            <person name="January G.G."/>
            <person name="Koch M.J."/>
            <person name="Warburton P.J."/>
            <person name="Howell K.L."/>
            <person name="Upton M."/>
        </authorList>
    </citation>
    <scope>NUCLEOTIDE SEQUENCE [LARGE SCALE GENOMIC DNA]</scope>
    <source>
        <strain evidence="12 14">PC206-O</strain>
    </source>
</reference>
<dbReference type="AlphaFoldDB" id="A0A1Z3U6V2"/>
<feature type="domain" description="N-(5'phosphoribosyl) anthranilate isomerase (PRAI)" evidence="10">
    <location>
        <begin position="5"/>
        <end position="209"/>
    </location>
</feature>
<evidence type="ECO:0000256" key="8">
    <source>
        <dbReference type="ARBA" id="ARBA00023235"/>
    </source>
</evidence>
<dbReference type="UniPathway" id="UPA00035">
    <property type="reaction ID" value="UER00042"/>
</dbReference>
<sequence>MTTKIKICGLTTPDTLDAALDAGADFVGFVMVKASPRYAGPALAKRLVDRARGRAKTVLLFADMVGPEMDDLVHDLRPDMIQLHGRETPLQVRNARADWEIPVIKAVGVAGAEDLVGLEAMEASADHLLLDAKAPKGAFYSGGHGLAFDWTLLADRAFRHPWFLAGGLNPDNVAEALRITGAPMVDVSSGVESAPGVKDADRIATFIQNARRS</sequence>
<reference evidence="11" key="2">
    <citation type="submission" date="2017-12" db="EMBL/GenBank/DDBJ databases">
        <title>FDA dAtabase for Regulatory Grade micrObial Sequences (FDA-ARGOS): Supporting development and validation of Infectious Disease Dx tests.</title>
        <authorList>
            <person name="Campos J."/>
            <person name="Goldberg B."/>
            <person name="Tallon L."/>
            <person name="Sadzewicz L."/>
            <person name="Sengamalay N."/>
            <person name="Ott S."/>
            <person name="Godinez A."/>
            <person name="Nagaraj S."/>
            <person name="Vavikolanu K."/>
            <person name="Vyas G."/>
            <person name="Nadendla S."/>
            <person name="Aluvathingal J."/>
            <person name="Geyer C."/>
            <person name="Nandy P."/>
            <person name="Hobson J."/>
            <person name="Sichtig H."/>
        </authorList>
    </citation>
    <scope>NUCLEOTIDE SEQUENCE</scope>
    <source>
        <strain evidence="11">FDAARGOS_289</strain>
    </source>
</reference>
<proteinExistence type="inferred from homology"/>
<evidence type="ECO:0000256" key="4">
    <source>
        <dbReference type="ARBA" id="ARBA00022272"/>
    </source>
</evidence>
<dbReference type="SUPFAM" id="SSF51366">
    <property type="entry name" value="Ribulose-phoshate binding barrel"/>
    <property type="match status" value="1"/>
</dbReference>
<keyword evidence="6 9" id="KW-0822">Tryptophan biosynthesis</keyword>
<protein>
    <recommendedName>
        <fullName evidence="4 9">N-(5'-phosphoribosyl)anthranilate isomerase</fullName>
        <shortName evidence="9">PRAI</shortName>
        <ecNumber evidence="3 9">5.3.1.24</ecNumber>
    </recommendedName>
</protein>
<dbReference type="GeneID" id="34013937"/>
<evidence type="ECO:0000256" key="6">
    <source>
        <dbReference type="ARBA" id="ARBA00022822"/>
    </source>
</evidence>
<dbReference type="InterPro" id="IPR001240">
    <property type="entry name" value="PRAI_dom"/>
</dbReference>
<reference evidence="13" key="1">
    <citation type="submission" date="2017-06" db="EMBL/GenBank/DDBJ databases">
        <title>FDA dAtabase for Regulatory Grade micrObial Sequences (FDA-ARGOS): Supporting development and validation of Infectious Disease Dx tests.</title>
        <authorList>
            <person name="Minogue T."/>
            <person name="Wolcott M."/>
            <person name="Wasieloski L."/>
            <person name="Aguilar W."/>
            <person name="Moore D."/>
            <person name="Tallon L."/>
            <person name="Sadzewicz L."/>
            <person name="Sengamalay N."/>
            <person name="Ott S."/>
            <person name="Godinez A."/>
            <person name="Nagaraj S."/>
            <person name="Nadendla S."/>
            <person name="Geyer C."/>
            <person name="Sichtig H."/>
        </authorList>
    </citation>
    <scope>NUCLEOTIDE SEQUENCE [LARGE SCALE GENOMIC DNA]</scope>
    <source>
        <strain evidence="13">FDAARGOS_289</strain>
    </source>
</reference>
<gene>
    <name evidence="9" type="primary">trpF</name>
    <name evidence="11" type="ORF">CEP68_05555</name>
    <name evidence="12" type="ORF">NJD11_15425</name>
</gene>
<organism evidence="11 13">
    <name type="scientific">Brevundimonas vesicularis</name>
    <name type="common">Pseudomonas vesicularis</name>
    <dbReference type="NCBI Taxonomy" id="41276"/>
    <lineage>
        <taxon>Bacteria</taxon>
        <taxon>Pseudomonadati</taxon>
        <taxon>Pseudomonadota</taxon>
        <taxon>Alphaproteobacteria</taxon>
        <taxon>Caulobacterales</taxon>
        <taxon>Caulobacteraceae</taxon>
        <taxon>Brevundimonas</taxon>
    </lineage>
</organism>
<dbReference type="EC" id="5.3.1.24" evidence="3 9"/>
<evidence type="ECO:0000256" key="3">
    <source>
        <dbReference type="ARBA" id="ARBA00012572"/>
    </source>
</evidence>
<dbReference type="CDD" id="cd00405">
    <property type="entry name" value="PRAI"/>
    <property type="match status" value="1"/>
</dbReference>
<evidence type="ECO:0000313" key="12">
    <source>
        <dbReference type="EMBL" id="MDX2336329.1"/>
    </source>
</evidence>
<keyword evidence="8 9" id="KW-0413">Isomerase</keyword>
<dbReference type="Proteomes" id="UP001272940">
    <property type="component" value="Unassembled WGS sequence"/>
</dbReference>
<accession>A0A1Z3U6V2</accession>
<dbReference type="InterPro" id="IPR044643">
    <property type="entry name" value="TrpF_fam"/>
</dbReference>
<dbReference type="Pfam" id="PF00697">
    <property type="entry name" value="PRAI"/>
    <property type="match status" value="1"/>
</dbReference>
<evidence type="ECO:0000256" key="9">
    <source>
        <dbReference type="HAMAP-Rule" id="MF_00135"/>
    </source>
</evidence>
<evidence type="ECO:0000259" key="10">
    <source>
        <dbReference type="Pfam" id="PF00697"/>
    </source>
</evidence>
<dbReference type="EMBL" id="JAMYEC010000013">
    <property type="protein sequence ID" value="MDX2336329.1"/>
    <property type="molecule type" value="Genomic_DNA"/>
</dbReference>
<dbReference type="RefSeq" id="WP_066627907.1">
    <property type="nucleotide sequence ID" value="NZ_CP022048.2"/>
</dbReference>
<dbReference type="GO" id="GO:0004640">
    <property type="term" value="F:phosphoribosylanthranilate isomerase activity"/>
    <property type="evidence" value="ECO:0007669"/>
    <property type="project" value="UniProtKB-UniRule"/>
</dbReference>
<dbReference type="InterPro" id="IPR013785">
    <property type="entry name" value="Aldolase_TIM"/>
</dbReference>
<evidence type="ECO:0000256" key="1">
    <source>
        <dbReference type="ARBA" id="ARBA00001164"/>
    </source>
</evidence>
<name>A0A1Z3U6V2_BREVE</name>
<keyword evidence="14" id="KW-1185">Reference proteome</keyword>
<comment type="similarity">
    <text evidence="9">Belongs to the TrpF family.</text>
</comment>
<evidence type="ECO:0000313" key="13">
    <source>
        <dbReference type="Proteomes" id="UP000197050"/>
    </source>
</evidence>
<dbReference type="Proteomes" id="UP000197050">
    <property type="component" value="Chromosome"/>
</dbReference>
<dbReference type="NCBIfam" id="NF002295">
    <property type="entry name" value="PRK01222.1-1"/>
    <property type="match status" value="1"/>
</dbReference>
<comment type="catalytic activity">
    <reaction evidence="1 9">
        <text>N-(5-phospho-beta-D-ribosyl)anthranilate = 1-(2-carboxyphenylamino)-1-deoxy-D-ribulose 5-phosphate</text>
        <dbReference type="Rhea" id="RHEA:21540"/>
        <dbReference type="ChEBI" id="CHEBI:18277"/>
        <dbReference type="ChEBI" id="CHEBI:58613"/>
        <dbReference type="EC" id="5.3.1.24"/>
    </reaction>
</comment>
<evidence type="ECO:0000313" key="11">
    <source>
        <dbReference type="EMBL" id="ASE39003.1"/>
    </source>
</evidence>
<dbReference type="GO" id="GO:0000162">
    <property type="term" value="P:L-tryptophan biosynthetic process"/>
    <property type="evidence" value="ECO:0007669"/>
    <property type="project" value="UniProtKB-UniRule"/>
</dbReference>
<dbReference type="PANTHER" id="PTHR42894">
    <property type="entry name" value="N-(5'-PHOSPHORIBOSYL)ANTHRANILATE ISOMERASE"/>
    <property type="match status" value="1"/>
</dbReference>
<evidence type="ECO:0000256" key="2">
    <source>
        <dbReference type="ARBA" id="ARBA00004664"/>
    </source>
</evidence>
<dbReference type="PANTHER" id="PTHR42894:SF1">
    <property type="entry name" value="N-(5'-PHOSPHORIBOSYL)ANTHRANILATE ISOMERASE"/>
    <property type="match status" value="1"/>
</dbReference>
<evidence type="ECO:0000313" key="14">
    <source>
        <dbReference type="Proteomes" id="UP001272940"/>
    </source>
</evidence>
<keyword evidence="7 9" id="KW-0057">Aromatic amino acid biosynthesis</keyword>
<evidence type="ECO:0000256" key="7">
    <source>
        <dbReference type="ARBA" id="ARBA00023141"/>
    </source>
</evidence>